<dbReference type="Pfam" id="PF13484">
    <property type="entry name" value="Fer4_16"/>
    <property type="match status" value="1"/>
</dbReference>
<gene>
    <name evidence="9 11" type="primary">queG</name>
    <name evidence="11" type="ORF">ACFSJF_00785</name>
</gene>
<keyword evidence="6 9" id="KW-0560">Oxidoreductase</keyword>
<comment type="caution">
    <text evidence="11">The sequence shown here is derived from an EMBL/GenBank/DDBJ whole genome shotgun (WGS) entry which is preliminary data.</text>
</comment>
<proteinExistence type="inferred from homology"/>
<evidence type="ECO:0000313" key="11">
    <source>
        <dbReference type="EMBL" id="MFD2042846.1"/>
    </source>
</evidence>
<dbReference type="InterPro" id="IPR011989">
    <property type="entry name" value="ARM-like"/>
</dbReference>
<comment type="cofactor">
    <cofactor evidence="9">
        <name>cob(II)alamin</name>
        <dbReference type="ChEBI" id="CHEBI:16304"/>
    </cofactor>
</comment>
<keyword evidence="5 9" id="KW-0671">Queuosine biosynthesis</keyword>
<feature type="binding site" evidence="9">
    <location>
        <position position="191"/>
    </location>
    <ligand>
        <name>[4Fe-4S] cluster</name>
        <dbReference type="ChEBI" id="CHEBI:49883"/>
        <label>1</label>
    </ligand>
</feature>
<dbReference type="EMBL" id="JBHUHQ010000002">
    <property type="protein sequence ID" value="MFD2042846.1"/>
    <property type="molecule type" value="Genomic_DNA"/>
</dbReference>
<reference evidence="12" key="1">
    <citation type="journal article" date="2019" name="Int. J. Syst. Evol. Microbiol.">
        <title>The Global Catalogue of Microorganisms (GCM) 10K type strain sequencing project: providing services to taxonomists for standard genome sequencing and annotation.</title>
        <authorList>
            <consortium name="The Broad Institute Genomics Platform"/>
            <consortium name="The Broad Institute Genome Sequencing Center for Infectious Disease"/>
            <person name="Wu L."/>
            <person name="Ma J."/>
        </authorList>
    </citation>
    <scope>NUCLEOTIDE SEQUENCE [LARGE SCALE GENOMIC DNA]</scope>
    <source>
        <strain evidence="12">R28</strain>
    </source>
</reference>
<evidence type="ECO:0000259" key="10">
    <source>
        <dbReference type="PROSITE" id="PS51379"/>
    </source>
</evidence>
<feature type="binding site" evidence="9">
    <location>
        <position position="220"/>
    </location>
    <ligand>
        <name>tRNA</name>
        <dbReference type="ChEBI" id="CHEBI:17843"/>
    </ligand>
</feature>
<comment type="cofactor">
    <cofactor evidence="9">
        <name>[4Fe-4S] cluster</name>
        <dbReference type="ChEBI" id="CHEBI:49883"/>
    </cofactor>
    <text evidence="9">Binds 2 [4Fe-4S] clusters per monomer.</text>
</comment>
<dbReference type="InterPro" id="IPR013542">
    <property type="entry name" value="QueG_DUF1730"/>
</dbReference>
<organism evidence="11 12">
    <name type="scientific">Ornithinibacillus salinisoli</name>
    <dbReference type="NCBI Taxonomy" id="1848459"/>
    <lineage>
        <taxon>Bacteria</taxon>
        <taxon>Bacillati</taxon>
        <taxon>Bacillota</taxon>
        <taxon>Bacilli</taxon>
        <taxon>Bacillales</taxon>
        <taxon>Bacillaceae</taxon>
        <taxon>Ornithinibacillus</taxon>
    </lineage>
</organism>
<dbReference type="InterPro" id="IPR017900">
    <property type="entry name" value="4Fe4S_Fe_S_CS"/>
</dbReference>
<dbReference type="Pfam" id="PF13646">
    <property type="entry name" value="HEAT_2"/>
    <property type="match status" value="1"/>
</dbReference>
<evidence type="ECO:0000256" key="9">
    <source>
        <dbReference type="HAMAP-Rule" id="MF_00916"/>
    </source>
</evidence>
<feature type="binding site" evidence="9">
    <location>
        <position position="281"/>
    </location>
    <ligand>
        <name>tRNA</name>
        <dbReference type="ChEBI" id="CHEBI:17843"/>
    </ligand>
</feature>
<evidence type="ECO:0000256" key="6">
    <source>
        <dbReference type="ARBA" id="ARBA00023002"/>
    </source>
</evidence>
<dbReference type="Proteomes" id="UP001597383">
    <property type="component" value="Unassembled WGS sequence"/>
</dbReference>
<evidence type="ECO:0000256" key="2">
    <source>
        <dbReference type="ARBA" id="ARBA00022490"/>
    </source>
</evidence>
<feature type="binding site" evidence="9">
    <location>
        <position position="134"/>
    </location>
    <ligand>
        <name>cob(II)alamin</name>
        <dbReference type="ChEBI" id="CHEBI:16304"/>
    </ligand>
</feature>
<dbReference type="SUPFAM" id="SSF54862">
    <property type="entry name" value="4Fe-4S ferredoxins"/>
    <property type="match status" value="1"/>
</dbReference>
<evidence type="ECO:0000313" key="12">
    <source>
        <dbReference type="Proteomes" id="UP001597383"/>
    </source>
</evidence>
<feature type="domain" description="4Fe-4S ferredoxin-type" evidence="10">
    <location>
        <begin position="179"/>
        <end position="208"/>
    </location>
</feature>
<feature type="binding site" evidence="9">
    <location>
        <position position="295"/>
    </location>
    <ligand>
        <name>tRNA</name>
        <dbReference type="ChEBI" id="CHEBI:17843"/>
    </ligand>
</feature>
<feature type="binding site" evidence="9">
    <location>
        <position position="198"/>
    </location>
    <ligand>
        <name>[4Fe-4S] cluster</name>
        <dbReference type="ChEBI" id="CHEBI:49883"/>
        <label>2</label>
    </ligand>
</feature>
<feature type="binding site" evidence="9">
    <location>
        <position position="155"/>
    </location>
    <ligand>
        <name>cob(II)alamin</name>
        <dbReference type="ChEBI" id="CHEBI:16304"/>
    </ligand>
</feature>
<keyword evidence="2 9" id="KW-0963">Cytoplasm</keyword>
<feature type="binding site" evidence="9">
    <location>
        <position position="243"/>
    </location>
    <ligand>
        <name>[4Fe-4S] cluster</name>
        <dbReference type="ChEBI" id="CHEBI:49883"/>
        <label>2</label>
    </ligand>
</feature>
<comment type="subunit">
    <text evidence="9">Monomer.</text>
</comment>
<feature type="binding site" evidence="9">
    <location>
        <position position="297"/>
    </location>
    <ligand>
        <name>tRNA</name>
        <dbReference type="ChEBI" id="CHEBI:17843"/>
    </ligand>
</feature>
<feature type="binding site" evidence="9">
    <location>
        <position position="247"/>
    </location>
    <ligand>
        <name>[4Fe-4S] cluster</name>
        <dbReference type="ChEBI" id="CHEBI:49883"/>
        <label>1</label>
    </ligand>
</feature>
<feature type="binding site" evidence="9">
    <location>
        <begin position="240"/>
        <end position="241"/>
    </location>
    <ligand>
        <name>cob(II)alamin</name>
        <dbReference type="ChEBI" id="CHEBI:16304"/>
    </ligand>
</feature>
<feature type="binding site" evidence="9">
    <location>
        <position position="57"/>
    </location>
    <ligand>
        <name>cob(II)alamin</name>
        <dbReference type="ChEBI" id="CHEBI:16304"/>
    </ligand>
</feature>
<dbReference type="NCBIfam" id="TIGR00276">
    <property type="entry name" value="tRNA epoxyqueuosine(34) reductase QueG"/>
    <property type="match status" value="1"/>
</dbReference>
<evidence type="ECO:0000256" key="3">
    <source>
        <dbReference type="ARBA" id="ARBA00022694"/>
    </source>
</evidence>
<comment type="caution">
    <text evidence="9">Lacks conserved residue(s) required for the propagation of feature annotation.</text>
</comment>
<keyword evidence="4 9" id="KW-0479">Metal-binding</keyword>
<dbReference type="EC" id="1.17.99.6" evidence="9"/>
<dbReference type="PANTHER" id="PTHR30002:SF4">
    <property type="entry name" value="EPOXYQUEUOSINE REDUCTASE"/>
    <property type="match status" value="1"/>
</dbReference>
<feature type="binding site" evidence="9">
    <location>
        <position position="188"/>
    </location>
    <ligand>
        <name>[4Fe-4S] cluster</name>
        <dbReference type="ChEBI" id="CHEBI:49883"/>
        <label>1</label>
    </ligand>
</feature>
<comment type="catalytic activity">
    <reaction evidence="9">
        <text>epoxyqueuosine(34) in tRNA + AH2 = queuosine(34) in tRNA + A + H2O</text>
        <dbReference type="Rhea" id="RHEA:32159"/>
        <dbReference type="Rhea" id="RHEA-COMP:18571"/>
        <dbReference type="Rhea" id="RHEA-COMP:18582"/>
        <dbReference type="ChEBI" id="CHEBI:13193"/>
        <dbReference type="ChEBI" id="CHEBI:15377"/>
        <dbReference type="ChEBI" id="CHEBI:17499"/>
        <dbReference type="ChEBI" id="CHEBI:194431"/>
        <dbReference type="ChEBI" id="CHEBI:194443"/>
        <dbReference type="EC" id="1.17.99.6"/>
    </reaction>
</comment>
<feature type="binding site" evidence="9">
    <location>
        <begin position="139"/>
        <end position="141"/>
    </location>
    <ligand>
        <name>cob(II)alamin</name>
        <dbReference type="ChEBI" id="CHEBI:16304"/>
    </ligand>
</feature>
<comment type="function">
    <text evidence="9">Catalyzes the conversion of epoxyqueuosine (oQ) to queuosine (Q), which is a hypermodified base found in the wobble positions of tRNA(Asp), tRNA(Asn), tRNA(His) and tRNA(Tyr).</text>
</comment>
<dbReference type="SUPFAM" id="SSF48371">
    <property type="entry name" value="ARM repeat"/>
    <property type="match status" value="1"/>
</dbReference>
<feature type="binding site" evidence="9">
    <location>
        <position position="152"/>
    </location>
    <ligand>
        <name>cob(II)alamin</name>
        <dbReference type="ChEBI" id="CHEBI:16304"/>
    </ligand>
</feature>
<dbReference type="InterPro" id="IPR004155">
    <property type="entry name" value="PBS_lyase_HEAT"/>
</dbReference>
<dbReference type="RefSeq" id="WP_377554508.1">
    <property type="nucleotide sequence ID" value="NZ_JBHUHQ010000002.1"/>
</dbReference>
<dbReference type="Gene3D" id="3.30.70.20">
    <property type="match status" value="1"/>
</dbReference>
<feature type="binding site" evidence="9">
    <location>
        <position position="169"/>
    </location>
    <ligand>
        <name>cob(II)alamin</name>
        <dbReference type="ChEBI" id="CHEBI:16304"/>
    </ligand>
</feature>
<evidence type="ECO:0000256" key="1">
    <source>
        <dbReference type="ARBA" id="ARBA00022485"/>
    </source>
</evidence>
<evidence type="ECO:0000256" key="5">
    <source>
        <dbReference type="ARBA" id="ARBA00022785"/>
    </source>
</evidence>
<feature type="binding site" evidence="9">
    <location>
        <position position="214"/>
    </location>
    <ligand>
        <name>[4Fe-4S] cluster</name>
        <dbReference type="ChEBI" id="CHEBI:49883"/>
        <label>2</label>
    </ligand>
</feature>
<sequence length="381" mass="42855">MNTEQLKQDIIAYSQKIGIDKIGFTTADVFGELKERLKRQQELKYQSGFEKGSIEERTEPKRLLPEAQSIISIALAYPSRMKDAPKSTKEERRGIFARASWGTDYHHVLRDCLEKLEAFIKEKVSDANTKVMVDTGELSDRAVAERAGIGFSGKNTSIITPEFGSFVYLGEMITNIPFTPDSPVEDSCGDCRKCMDACPTGALVEGGQLNAQRCIAFLTQTKDYLPDEFRTKIGNRVYGCDTCQVVCPKNKKVDFHIHPEFEPEHDIAKPKLKPMLRISNREFKETFGYISGSWRGKKPLQRNAIIGLGHYKDASAVEELIEVMNNDPRPVIRGTAAWSLGKIGTDEAYAAIREATEKEIDEQVRFEMEKGLAFQEKAKHG</sequence>
<comment type="pathway">
    <text evidence="9">tRNA modification; tRNA-queuosine biosynthesis.</text>
</comment>
<feature type="binding site" evidence="9">
    <location>
        <position position="158"/>
    </location>
    <ligand>
        <name>cob(II)alamin</name>
        <dbReference type="ChEBI" id="CHEBI:16304"/>
    </ligand>
</feature>
<feature type="binding site" evidence="9">
    <location>
        <position position="240"/>
    </location>
    <ligand>
        <name>[4Fe-4S] cluster</name>
        <dbReference type="ChEBI" id="CHEBI:49883"/>
        <label>2</label>
    </ligand>
</feature>
<evidence type="ECO:0000256" key="4">
    <source>
        <dbReference type="ARBA" id="ARBA00022723"/>
    </source>
</evidence>
<comment type="subcellular location">
    <subcellularLocation>
        <location evidence="9">Cytoplasm</location>
    </subcellularLocation>
</comment>
<dbReference type="PROSITE" id="PS00198">
    <property type="entry name" value="4FE4S_FER_1"/>
    <property type="match status" value="1"/>
</dbReference>
<feature type="binding site" evidence="9">
    <location>
        <position position="194"/>
    </location>
    <ligand>
        <name>[4Fe-4S] cluster</name>
        <dbReference type="ChEBI" id="CHEBI:49883"/>
        <label>1</label>
    </ligand>
</feature>
<evidence type="ECO:0000256" key="7">
    <source>
        <dbReference type="ARBA" id="ARBA00023004"/>
    </source>
</evidence>
<feature type="binding site" evidence="9">
    <location>
        <position position="280"/>
    </location>
    <ligand>
        <name>tRNA</name>
        <dbReference type="ChEBI" id="CHEBI:17843"/>
    </ligand>
</feature>
<name>A0ABW4VUR5_9BACI</name>
<dbReference type="HAMAP" id="MF_00916">
    <property type="entry name" value="QueG"/>
    <property type="match status" value="1"/>
</dbReference>
<feature type="binding site" evidence="9">
    <location>
        <position position="298"/>
    </location>
    <ligand>
        <name>tRNA</name>
        <dbReference type="ChEBI" id="CHEBI:17843"/>
    </ligand>
</feature>
<dbReference type="PANTHER" id="PTHR30002">
    <property type="entry name" value="EPOXYQUEUOSINE REDUCTASE"/>
    <property type="match status" value="1"/>
</dbReference>
<comment type="similarity">
    <text evidence="9">Belongs to the QueG family.</text>
</comment>
<keyword evidence="3 9" id="KW-0819">tRNA processing</keyword>
<dbReference type="Gene3D" id="1.25.10.10">
    <property type="entry name" value="Leucine-rich Repeat Variant"/>
    <property type="match status" value="1"/>
</dbReference>
<feature type="active site" description="Proton donor" evidence="9">
    <location>
        <position position="134"/>
    </location>
</feature>
<protein>
    <recommendedName>
        <fullName evidence="9">Epoxyqueuosine reductase</fullName>
        <ecNumber evidence="9">1.17.99.6</ecNumber>
    </recommendedName>
    <alternativeName>
        <fullName evidence="9">Queuosine biosynthesis protein QueG</fullName>
    </alternativeName>
</protein>
<keyword evidence="8 9" id="KW-0411">Iron-sulfur</keyword>
<dbReference type="SMART" id="SM00567">
    <property type="entry name" value="EZ_HEAT"/>
    <property type="match status" value="2"/>
</dbReference>
<dbReference type="Pfam" id="PF08331">
    <property type="entry name" value="QueG_DUF1730"/>
    <property type="match status" value="1"/>
</dbReference>
<keyword evidence="7 9" id="KW-0408">Iron</keyword>
<dbReference type="GO" id="GO:0052693">
    <property type="term" value="F:epoxyqueuosine reductase activity"/>
    <property type="evidence" value="ECO:0007669"/>
    <property type="project" value="UniProtKB-EC"/>
</dbReference>
<keyword evidence="1 9" id="KW-0004">4Fe-4S</keyword>
<dbReference type="InterPro" id="IPR004453">
    <property type="entry name" value="QueG"/>
</dbReference>
<keyword evidence="9" id="KW-0170">Cobalt</keyword>
<feature type="binding site" evidence="9">
    <location>
        <position position="222"/>
    </location>
    <ligand>
        <name>tRNA</name>
        <dbReference type="ChEBI" id="CHEBI:17843"/>
    </ligand>
</feature>
<keyword evidence="12" id="KW-1185">Reference proteome</keyword>
<dbReference type="InterPro" id="IPR017896">
    <property type="entry name" value="4Fe4S_Fe-S-bd"/>
</dbReference>
<dbReference type="PROSITE" id="PS51379">
    <property type="entry name" value="4FE4S_FER_2"/>
    <property type="match status" value="1"/>
</dbReference>
<dbReference type="InterPro" id="IPR016024">
    <property type="entry name" value="ARM-type_fold"/>
</dbReference>
<keyword evidence="9" id="KW-0846">Cobalamin</keyword>
<evidence type="ECO:0000256" key="8">
    <source>
        <dbReference type="ARBA" id="ARBA00023014"/>
    </source>
</evidence>
<accession>A0ABW4VUR5</accession>